<gene>
    <name evidence="12" type="ORF">AB4566_14525</name>
</gene>
<evidence type="ECO:0000256" key="7">
    <source>
        <dbReference type="ARBA" id="ARBA00022989"/>
    </source>
</evidence>
<protein>
    <recommendedName>
        <fullName evidence="2">Type II secretion system protein H</fullName>
    </recommendedName>
    <alternativeName>
        <fullName evidence="10">General secretion pathway protein H</fullName>
    </alternativeName>
</protein>
<name>A0ABV4NDK0_9VIBR</name>
<dbReference type="InterPro" id="IPR012902">
    <property type="entry name" value="N_methyl_site"/>
</dbReference>
<evidence type="ECO:0000313" key="13">
    <source>
        <dbReference type="Proteomes" id="UP001570417"/>
    </source>
</evidence>
<organism evidence="12 13">
    <name type="scientific">Vibrio gallaecicus</name>
    <dbReference type="NCBI Taxonomy" id="552386"/>
    <lineage>
        <taxon>Bacteria</taxon>
        <taxon>Pseudomonadati</taxon>
        <taxon>Pseudomonadota</taxon>
        <taxon>Gammaproteobacteria</taxon>
        <taxon>Vibrionales</taxon>
        <taxon>Vibrionaceae</taxon>
        <taxon>Vibrio</taxon>
    </lineage>
</organism>
<dbReference type="PIRSF" id="PIRSF024622">
    <property type="entry name" value="Tfp_FimT"/>
    <property type="match status" value="1"/>
</dbReference>
<dbReference type="RefSeq" id="WP_372266645.1">
    <property type="nucleotide sequence ID" value="NZ_JBFRUW010000055.1"/>
</dbReference>
<keyword evidence="3" id="KW-1003">Cell membrane</keyword>
<comment type="similarity">
    <text evidence="9">Belongs to the GSP H family.</text>
</comment>
<dbReference type="SUPFAM" id="SSF54523">
    <property type="entry name" value="Pili subunits"/>
    <property type="match status" value="1"/>
</dbReference>
<dbReference type="EMBL" id="JBFRUW010000055">
    <property type="protein sequence ID" value="MFA0569485.1"/>
    <property type="molecule type" value="Genomic_DNA"/>
</dbReference>
<keyword evidence="8" id="KW-0472">Membrane</keyword>
<keyword evidence="4" id="KW-0488">Methylation</keyword>
<dbReference type="Proteomes" id="UP001570417">
    <property type="component" value="Unassembled WGS sequence"/>
</dbReference>
<keyword evidence="7" id="KW-1133">Transmembrane helix</keyword>
<evidence type="ECO:0000256" key="9">
    <source>
        <dbReference type="ARBA" id="ARBA00025772"/>
    </source>
</evidence>
<reference evidence="12 13" key="1">
    <citation type="journal article" date="2024" name="ISME J.">
        <title>Tailless and filamentous prophages are predominant in marine Vibrio.</title>
        <authorList>
            <person name="Steensen K."/>
            <person name="Seneca J."/>
            <person name="Bartlau N."/>
            <person name="Yu X.A."/>
            <person name="Hussain F.A."/>
            <person name="Polz M.F."/>
        </authorList>
    </citation>
    <scope>NUCLEOTIDE SEQUENCE [LARGE SCALE GENOMIC DNA]</scope>
    <source>
        <strain evidence="12 13">10N.222.51.A1</strain>
    </source>
</reference>
<evidence type="ECO:0000256" key="10">
    <source>
        <dbReference type="ARBA" id="ARBA00030775"/>
    </source>
</evidence>
<evidence type="ECO:0000256" key="2">
    <source>
        <dbReference type="ARBA" id="ARBA00021549"/>
    </source>
</evidence>
<evidence type="ECO:0000256" key="3">
    <source>
        <dbReference type="ARBA" id="ARBA00022475"/>
    </source>
</evidence>
<dbReference type="Pfam" id="PF12019">
    <property type="entry name" value="GspH"/>
    <property type="match status" value="1"/>
</dbReference>
<comment type="subcellular location">
    <subcellularLocation>
        <location evidence="1">Cell inner membrane</location>
        <topology evidence="1">Single-pass membrane protein</topology>
    </subcellularLocation>
</comment>
<dbReference type="InterPro" id="IPR016824">
    <property type="entry name" value="Tfp-pilus_assembly_FimT"/>
</dbReference>
<feature type="domain" description="General secretion pathway GspH" evidence="11">
    <location>
        <begin position="41"/>
        <end position="144"/>
    </location>
</feature>
<evidence type="ECO:0000256" key="8">
    <source>
        <dbReference type="ARBA" id="ARBA00023136"/>
    </source>
</evidence>
<accession>A0ABV4NDK0</accession>
<evidence type="ECO:0000256" key="1">
    <source>
        <dbReference type="ARBA" id="ARBA00004377"/>
    </source>
</evidence>
<evidence type="ECO:0000256" key="6">
    <source>
        <dbReference type="ARBA" id="ARBA00022692"/>
    </source>
</evidence>
<keyword evidence="5" id="KW-0997">Cell inner membrane</keyword>
<dbReference type="NCBIfam" id="TIGR02532">
    <property type="entry name" value="IV_pilin_GFxxxE"/>
    <property type="match status" value="1"/>
</dbReference>
<sequence length="165" mass="18194">MSRGFTFLELLITISVLSILLAVAAPSFSSVSETVKMQRLATELNGFMIQAKSEAVMRNEELFVHFSFADDNPQSTGVWEINLKDASNNVLLFLDGSPFNNLTVSHRYSSQKIKFEKVRGRPSSGHIAFYPTLSSSNKIKVILSNPPGRIKVCGVGGPLYDYKAC</sequence>
<evidence type="ECO:0000313" key="12">
    <source>
        <dbReference type="EMBL" id="MFA0569485.1"/>
    </source>
</evidence>
<dbReference type="Gene3D" id="3.30.700.10">
    <property type="entry name" value="Glycoprotein, Type 4 Pilin"/>
    <property type="match status" value="1"/>
</dbReference>
<keyword evidence="6" id="KW-0812">Transmembrane</keyword>
<comment type="caution">
    <text evidence="12">The sequence shown here is derived from an EMBL/GenBank/DDBJ whole genome shotgun (WGS) entry which is preliminary data.</text>
</comment>
<keyword evidence="13" id="KW-1185">Reference proteome</keyword>
<proteinExistence type="inferred from homology"/>
<evidence type="ECO:0000259" key="11">
    <source>
        <dbReference type="Pfam" id="PF12019"/>
    </source>
</evidence>
<dbReference type="Pfam" id="PF07963">
    <property type="entry name" value="N_methyl"/>
    <property type="match status" value="1"/>
</dbReference>
<dbReference type="InterPro" id="IPR045584">
    <property type="entry name" value="Pilin-like"/>
</dbReference>
<dbReference type="InterPro" id="IPR022346">
    <property type="entry name" value="T2SS_GspH"/>
</dbReference>
<evidence type="ECO:0000256" key="5">
    <source>
        <dbReference type="ARBA" id="ARBA00022519"/>
    </source>
</evidence>
<evidence type="ECO:0000256" key="4">
    <source>
        <dbReference type="ARBA" id="ARBA00022481"/>
    </source>
</evidence>